<dbReference type="AlphaFoldDB" id="A0ABD2ZNU3"/>
<reference evidence="1 2" key="1">
    <citation type="submission" date="2024-11" db="EMBL/GenBank/DDBJ databases">
        <title>A near-complete genome assembly of Cinchona calisaya.</title>
        <authorList>
            <person name="Lian D.C."/>
            <person name="Zhao X.W."/>
            <person name="Wei L."/>
        </authorList>
    </citation>
    <scope>NUCLEOTIDE SEQUENCE [LARGE SCALE GENOMIC DNA]</scope>
    <source>
        <tissue evidence="1">Nenye</tissue>
    </source>
</reference>
<dbReference type="PANTHER" id="PTHR12039:SF0">
    <property type="entry name" value="NICOTINAMIDE-NUCLEOTIDE ADENYLYLTRANSFERASE"/>
    <property type="match status" value="1"/>
</dbReference>
<evidence type="ECO:0000313" key="2">
    <source>
        <dbReference type="Proteomes" id="UP001630127"/>
    </source>
</evidence>
<gene>
    <name evidence="1" type="ORF">ACH5RR_019254</name>
</gene>
<accession>A0ABD2ZNU3</accession>
<dbReference type="PANTHER" id="PTHR12039">
    <property type="entry name" value="NICOTINAMIDE MONONUCLEOTIDE ADENYLYLTRANSFERASE"/>
    <property type="match status" value="1"/>
</dbReference>
<dbReference type="SUPFAM" id="SSF52374">
    <property type="entry name" value="Nucleotidylyl transferase"/>
    <property type="match status" value="1"/>
</dbReference>
<organism evidence="1 2">
    <name type="scientific">Cinchona calisaya</name>
    <dbReference type="NCBI Taxonomy" id="153742"/>
    <lineage>
        <taxon>Eukaryota</taxon>
        <taxon>Viridiplantae</taxon>
        <taxon>Streptophyta</taxon>
        <taxon>Embryophyta</taxon>
        <taxon>Tracheophyta</taxon>
        <taxon>Spermatophyta</taxon>
        <taxon>Magnoliopsida</taxon>
        <taxon>eudicotyledons</taxon>
        <taxon>Gunneridae</taxon>
        <taxon>Pentapetalae</taxon>
        <taxon>asterids</taxon>
        <taxon>lamiids</taxon>
        <taxon>Gentianales</taxon>
        <taxon>Rubiaceae</taxon>
        <taxon>Cinchonoideae</taxon>
        <taxon>Cinchoneae</taxon>
        <taxon>Cinchona</taxon>
    </lineage>
</organism>
<evidence type="ECO:0000313" key="1">
    <source>
        <dbReference type="EMBL" id="KAL3521105.1"/>
    </source>
</evidence>
<dbReference type="InterPro" id="IPR051182">
    <property type="entry name" value="Euk_NMN_adenylyltrnsfrase"/>
</dbReference>
<protein>
    <recommendedName>
        <fullName evidence="3">Cytidyltransferase-like domain-containing protein</fullName>
    </recommendedName>
</protein>
<dbReference type="EMBL" id="JBJUIK010000008">
    <property type="protein sequence ID" value="KAL3521105.1"/>
    <property type="molecule type" value="Genomic_DNA"/>
</dbReference>
<name>A0ABD2ZNU3_9GENT</name>
<dbReference type="Gene3D" id="3.40.50.620">
    <property type="entry name" value="HUPs"/>
    <property type="match status" value="1"/>
</dbReference>
<proteinExistence type="predicted"/>
<dbReference type="Proteomes" id="UP001630127">
    <property type="component" value="Unassembled WGS sequence"/>
</dbReference>
<evidence type="ECO:0008006" key="3">
    <source>
        <dbReference type="Google" id="ProtNLM"/>
    </source>
</evidence>
<sequence length="135" mass="15288">MCNLACKSSEFVMVDPWEANQSTYQRTLTVLSRIKTSLCESGLLKLGLSLDKLGNSGSMLRGGTFKVMLICCSDLIESFPRVWIRDQVRTICRDFFLVCIHRGGPDVEKIINDDGILNNFKVTRVHFELMILLVI</sequence>
<dbReference type="InterPro" id="IPR014729">
    <property type="entry name" value="Rossmann-like_a/b/a_fold"/>
</dbReference>
<keyword evidence="2" id="KW-1185">Reference proteome</keyword>
<comment type="caution">
    <text evidence="1">The sequence shown here is derived from an EMBL/GenBank/DDBJ whole genome shotgun (WGS) entry which is preliminary data.</text>
</comment>